<dbReference type="Proteomes" id="UP000054270">
    <property type="component" value="Unassembled WGS sequence"/>
</dbReference>
<evidence type="ECO:0000313" key="2">
    <source>
        <dbReference type="EMBL" id="KJA18832.1"/>
    </source>
</evidence>
<keyword evidence="1" id="KW-0472">Membrane</keyword>
<feature type="transmembrane region" description="Helical" evidence="1">
    <location>
        <begin position="37"/>
        <end position="62"/>
    </location>
</feature>
<keyword evidence="1" id="KW-0812">Transmembrane</keyword>
<dbReference type="AlphaFoldDB" id="A0A0D2KVY8"/>
<organism evidence="2 3">
    <name type="scientific">Hypholoma sublateritium (strain FD-334 SS-4)</name>
    <dbReference type="NCBI Taxonomy" id="945553"/>
    <lineage>
        <taxon>Eukaryota</taxon>
        <taxon>Fungi</taxon>
        <taxon>Dikarya</taxon>
        <taxon>Basidiomycota</taxon>
        <taxon>Agaricomycotina</taxon>
        <taxon>Agaricomycetes</taxon>
        <taxon>Agaricomycetidae</taxon>
        <taxon>Agaricales</taxon>
        <taxon>Agaricineae</taxon>
        <taxon>Strophariaceae</taxon>
        <taxon>Hypholoma</taxon>
    </lineage>
</organism>
<feature type="non-terminal residue" evidence="2">
    <location>
        <position position="86"/>
    </location>
</feature>
<keyword evidence="1" id="KW-1133">Transmembrane helix</keyword>
<dbReference type="EMBL" id="KN817584">
    <property type="protein sequence ID" value="KJA18832.1"/>
    <property type="molecule type" value="Genomic_DNA"/>
</dbReference>
<sequence length="86" mass="9621">MFTTLAVTLWTTILIAYRIYSASHHILDRKKRHFYNILEIIIQSSFLYSLALVTEALIVAIASKELHSVAVSIASKYASGIIPVIT</sequence>
<accession>A0A0D2KVY8</accession>
<proteinExistence type="predicted"/>
<gene>
    <name evidence="2" type="ORF">HYPSUDRAFT_217954</name>
</gene>
<reference evidence="3" key="1">
    <citation type="submission" date="2014-04" db="EMBL/GenBank/DDBJ databases">
        <title>Evolutionary Origins and Diversification of the Mycorrhizal Mutualists.</title>
        <authorList>
            <consortium name="DOE Joint Genome Institute"/>
            <consortium name="Mycorrhizal Genomics Consortium"/>
            <person name="Kohler A."/>
            <person name="Kuo A."/>
            <person name="Nagy L.G."/>
            <person name="Floudas D."/>
            <person name="Copeland A."/>
            <person name="Barry K.W."/>
            <person name="Cichocki N."/>
            <person name="Veneault-Fourrey C."/>
            <person name="LaButti K."/>
            <person name="Lindquist E.A."/>
            <person name="Lipzen A."/>
            <person name="Lundell T."/>
            <person name="Morin E."/>
            <person name="Murat C."/>
            <person name="Riley R."/>
            <person name="Ohm R."/>
            <person name="Sun H."/>
            <person name="Tunlid A."/>
            <person name="Henrissat B."/>
            <person name="Grigoriev I.V."/>
            <person name="Hibbett D.S."/>
            <person name="Martin F."/>
        </authorList>
    </citation>
    <scope>NUCLEOTIDE SEQUENCE [LARGE SCALE GENOMIC DNA]</scope>
    <source>
        <strain evidence="3">FD-334 SS-4</strain>
    </source>
</reference>
<protein>
    <submittedName>
        <fullName evidence="2">Uncharacterized protein</fullName>
    </submittedName>
</protein>
<keyword evidence="3" id="KW-1185">Reference proteome</keyword>
<evidence type="ECO:0000313" key="3">
    <source>
        <dbReference type="Proteomes" id="UP000054270"/>
    </source>
</evidence>
<dbReference type="OrthoDB" id="3038148at2759"/>
<name>A0A0D2KVY8_HYPSF</name>
<evidence type="ECO:0000256" key="1">
    <source>
        <dbReference type="SAM" id="Phobius"/>
    </source>
</evidence>